<name>A0ACD0P7G1_9BASI</name>
<evidence type="ECO:0000313" key="1">
    <source>
        <dbReference type="EMBL" id="PWN54098.1"/>
    </source>
</evidence>
<accession>A0ACD0P7G1</accession>
<dbReference type="Proteomes" id="UP000245626">
    <property type="component" value="Unassembled WGS sequence"/>
</dbReference>
<sequence length="717" mass="73867">MDQDPFSIWADPPPVAAQIGITEDSSSDSNSSPPSLSSTLDQDQHRSPSALAPSVHDGPKISSFPTANFGDDLDPWSRPTPTVSPEKPIKASSEHPAQASDSLSLKSLVLEEDISPSSPADLDLSSDGADVPGEAELEPGTSTQVDSRVDQCFGGTVEEDEEEDRQVSSTTTGDSRIVEGAPTTSDRDGTQEDDNFREDQGGESAFSNGEGEEEAPAQGGFGDDDFDDFHDPDQAGAEDGDEDEFGDFEDFEEAGPPTATGEPQAQAPPTLAVQETRAWEPLEVTADTVGQDLFEPISKLLPPLSDPSSLTGEELRQVEGPAQVLISEPSRQLWKELTSLPPVRPINWVRSSSRRDYLITLGVPIDLDEIHSSSGSGSVASSGGLKSALPPLKLKLDSNVGRSEGPNSAPVDGPNGMGGGSNSMKRSSSGSGGPGPSSGAGGVLGYKSSGNSPNRSGSPSGGAGGLSGNRERMAERRREELGLGKPPDVDLKRAEELVAKTEDQLSLQSLPALRSILKELQTLTTSTSSLLTHHLTLRESHMADSEMYNSMIKDLVAGAANRFSGGGGSNTSSRNAKRDDRRSTSMGLGYTSSSSSNSTNVQRLGRGGAGNYNSSGGNSNGVQSGVGNGMSYGNSPNSNAGIRLSSYGGPNRSSGPSNSLGVSNAGLRSLSSGSSGLTTGSVDGLARSASPGLRGGAGSVVGGSGNGLGSGFSSPRR</sequence>
<reference evidence="1 2" key="1">
    <citation type="journal article" date="2018" name="Mol. Biol. Evol.">
        <title>Broad Genomic Sampling Reveals a Smut Pathogenic Ancestry of the Fungal Clade Ustilaginomycotina.</title>
        <authorList>
            <person name="Kijpornyongpan T."/>
            <person name="Mondo S.J."/>
            <person name="Barry K."/>
            <person name="Sandor L."/>
            <person name="Lee J."/>
            <person name="Lipzen A."/>
            <person name="Pangilinan J."/>
            <person name="LaButti K."/>
            <person name="Hainaut M."/>
            <person name="Henrissat B."/>
            <person name="Grigoriev I.V."/>
            <person name="Spatafora J.W."/>
            <person name="Aime M.C."/>
        </authorList>
    </citation>
    <scope>NUCLEOTIDE SEQUENCE [LARGE SCALE GENOMIC DNA]</scope>
    <source>
        <strain evidence="1 2">SA 807</strain>
    </source>
</reference>
<proteinExistence type="predicted"/>
<organism evidence="1 2">
    <name type="scientific">Violaceomyces palustris</name>
    <dbReference type="NCBI Taxonomy" id="1673888"/>
    <lineage>
        <taxon>Eukaryota</taxon>
        <taxon>Fungi</taxon>
        <taxon>Dikarya</taxon>
        <taxon>Basidiomycota</taxon>
        <taxon>Ustilaginomycotina</taxon>
        <taxon>Ustilaginomycetes</taxon>
        <taxon>Violaceomycetales</taxon>
        <taxon>Violaceomycetaceae</taxon>
        <taxon>Violaceomyces</taxon>
    </lineage>
</organism>
<keyword evidence="2" id="KW-1185">Reference proteome</keyword>
<evidence type="ECO:0000313" key="2">
    <source>
        <dbReference type="Proteomes" id="UP000245626"/>
    </source>
</evidence>
<protein>
    <submittedName>
        <fullName evidence="1">Uncharacterized protein</fullName>
    </submittedName>
</protein>
<gene>
    <name evidence="1" type="ORF">IE53DRAFT_359469</name>
</gene>
<dbReference type="EMBL" id="KZ819696">
    <property type="protein sequence ID" value="PWN54098.1"/>
    <property type="molecule type" value="Genomic_DNA"/>
</dbReference>